<evidence type="ECO:0000256" key="6">
    <source>
        <dbReference type="ARBA" id="ARBA00022989"/>
    </source>
</evidence>
<organism evidence="9">
    <name type="scientific">Nyssomyia neivai</name>
    <dbReference type="NCBI Taxonomy" id="330878"/>
    <lineage>
        <taxon>Eukaryota</taxon>
        <taxon>Metazoa</taxon>
        <taxon>Ecdysozoa</taxon>
        <taxon>Arthropoda</taxon>
        <taxon>Hexapoda</taxon>
        <taxon>Insecta</taxon>
        <taxon>Pterygota</taxon>
        <taxon>Neoptera</taxon>
        <taxon>Endopterygota</taxon>
        <taxon>Diptera</taxon>
        <taxon>Nematocera</taxon>
        <taxon>Psychodoidea</taxon>
        <taxon>Psychodidae</taxon>
        <taxon>Nyssomyia</taxon>
    </lineage>
</organism>
<dbReference type="GO" id="GO:0015267">
    <property type="term" value="F:channel activity"/>
    <property type="evidence" value="ECO:0007669"/>
    <property type="project" value="TreeGrafter"/>
</dbReference>
<comment type="similarity">
    <text evidence="2">Belongs to the MIP/aquaporin (TC 1.A.8) family. AQP11/AQP12 subfamily.</text>
</comment>
<proteinExistence type="inferred from homology"/>
<name>A0A1L8DF20_9DIPT</name>
<feature type="transmembrane region" description="Helical" evidence="8">
    <location>
        <begin position="44"/>
        <end position="75"/>
    </location>
</feature>
<dbReference type="PANTHER" id="PTHR21191:SF16">
    <property type="entry name" value="AQUAPORIN"/>
    <property type="match status" value="1"/>
</dbReference>
<feature type="transmembrane region" description="Helical" evidence="8">
    <location>
        <begin position="183"/>
        <end position="206"/>
    </location>
</feature>
<reference evidence="9" key="1">
    <citation type="submission" date="2016-12" db="EMBL/GenBank/DDBJ databases">
        <title>An insight into the sialome and mialome of the sand fly, Nyssomyia neivai.</title>
        <authorList>
            <person name="Sebastian V."/>
            <person name="Goulart T.M."/>
            <person name="Oliveira W."/>
            <person name="Calvo E."/>
            <person name="Oliveira L.F."/>
            <person name="Pinto M.C."/>
            <person name="Rosselino A.M."/>
            <person name="Ribeiro J.M."/>
        </authorList>
    </citation>
    <scope>NUCLEOTIDE SEQUENCE</scope>
</reference>
<dbReference type="GO" id="GO:0005737">
    <property type="term" value="C:cytoplasm"/>
    <property type="evidence" value="ECO:0007669"/>
    <property type="project" value="TreeGrafter"/>
</dbReference>
<evidence type="ECO:0000313" key="9">
    <source>
        <dbReference type="EMBL" id="JAV04977.1"/>
    </source>
</evidence>
<dbReference type="GO" id="GO:0016020">
    <property type="term" value="C:membrane"/>
    <property type="evidence" value="ECO:0007669"/>
    <property type="project" value="UniProtKB-SubCell"/>
</dbReference>
<evidence type="ECO:0000256" key="1">
    <source>
        <dbReference type="ARBA" id="ARBA00004141"/>
    </source>
</evidence>
<dbReference type="InterPro" id="IPR023271">
    <property type="entry name" value="Aquaporin-like"/>
</dbReference>
<sequence length="262" mass="28314">MSLPALLVSTGYMGISCALAQTARKVTSRMVHEGLVQELFFEAIAAAELCACCFELIIVADNFGVATYAIFLFLLTIWWSQVWGDASACPYTHMEDMVEGKTSPRNVALKTWAQLMGGCCVFRFVQVLWWLELASTHEGRAFAECTADLQVNPYLGAIIEGIATLLCRLASKSLGELGPKHATLIDSFIGTSLVVAAFNLSGGYFNPVLATALKWGCSGHTNIEHIIVYWIGACAGAVLSVPLFKLPTIHSILVGDGKTKDE</sequence>
<dbReference type="InterPro" id="IPR016697">
    <property type="entry name" value="Aquaporin_11/12"/>
</dbReference>
<dbReference type="InterPro" id="IPR051883">
    <property type="entry name" value="AQP11/12_channel"/>
</dbReference>
<protein>
    <recommendedName>
        <fullName evidence="8">Aquaporin</fullName>
    </recommendedName>
</protein>
<comment type="caution">
    <text evidence="8">Lacks conserved residue(s) required for the propagation of feature annotation.</text>
</comment>
<evidence type="ECO:0000256" key="8">
    <source>
        <dbReference type="PIRNR" id="PIRNR017529"/>
    </source>
</evidence>
<evidence type="ECO:0000256" key="3">
    <source>
        <dbReference type="ARBA" id="ARBA00022448"/>
    </source>
</evidence>
<keyword evidence="6 8" id="KW-1133">Transmembrane helix</keyword>
<dbReference type="FunFam" id="1.20.1080.10:FF:000018">
    <property type="entry name" value="Aquaporin"/>
    <property type="match status" value="1"/>
</dbReference>
<comment type="subcellular location">
    <subcellularLocation>
        <location evidence="1">Membrane</location>
        <topology evidence="1">Multi-pass membrane protein</topology>
    </subcellularLocation>
</comment>
<evidence type="ECO:0000256" key="2">
    <source>
        <dbReference type="ARBA" id="ARBA00005900"/>
    </source>
</evidence>
<dbReference type="EMBL" id="GFDF01009107">
    <property type="protein sequence ID" value="JAV04977.1"/>
    <property type="molecule type" value="Transcribed_RNA"/>
</dbReference>
<dbReference type="Gene3D" id="1.20.1080.10">
    <property type="entry name" value="Glycerol uptake facilitator protein"/>
    <property type="match status" value="1"/>
</dbReference>
<accession>A0A1L8DF20</accession>
<dbReference type="PIRSF" id="PIRSF017529">
    <property type="entry name" value="Aquaporin_11/12"/>
    <property type="match status" value="1"/>
</dbReference>
<keyword evidence="7 8" id="KW-0472">Membrane</keyword>
<feature type="transmembrane region" description="Helical" evidence="8">
    <location>
        <begin position="226"/>
        <end position="244"/>
    </location>
</feature>
<dbReference type="SUPFAM" id="SSF81338">
    <property type="entry name" value="Aquaporin-like"/>
    <property type="match status" value="1"/>
</dbReference>
<keyword evidence="4 8" id="KW-0812">Transmembrane</keyword>
<dbReference type="PANTHER" id="PTHR21191">
    <property type="entry name" value="AQUAPORIN"/>
    <property type="match status" value="1"/>
</dbReference>
<keyword evidence="3" id="KW-0813">Transport</keyword>
<dbReference type="AlphaFoldDB" id="A0A1L8DF20"/>
<evidence type="ECO:0000256" key="7">
    <source>
        <dbReference type="ARBA" id="ARBA00023136"/>
    </source>
</evidence>
<evidence type="ECO:0000256" key="5">
    <source>
        <dbReference type="ARBA" id="ARBA00022737"/>
    </source>
</evidence>
<evidence type="ECO:0000256" key="4">
    <source>
        <dbReference type="ARBA" id="ARBA00022692"/>
    </source>
</evidence>
<keyword evidence="5" id="KW-0677">Repeat</keyword>